<organism evidence="1">
    <name type="scientific">Rhizophora mucronata</name>
    <name type="common">Asiatic mangrove</name>
    <dbReference type="NCBI Taxonomy" id="61149"/>
    <lineage>
        <taxon>Eukaryota</taxon>
        <taxon>Viridiplantae</taxon>
        <taxon>Streptophyta</taxon>
        <taxon>Embryophyta</taxon>
        <taxon>Tracheophyta</taxon>
        <taxon>Spermatophyta</taxon>
        <taxon>Magnoliopsida</taxon>
        <taxon>eudicotyledons</taxon>
        <taxon>Gunneridae</taxon>
        <taxon>Pentapetalae</taxon>
        <taxon>rosids</taxon>
        <taxon>fabids</taxon>
        <taxon>Malpighiales</taxon>
        <taxon>Rhizophoraceae</taxon>
        <taxon>Rhizophora</taxon>
    </lineage>
</organism>
<reference evidence="1" key="1">
    <citation type="submission" date="2018-02" db="EMBL/GenBank/DDBJ databases">
        <title>Rhizophora mucronata_Transcriptome.</title>
        <authorList>
            <person name="Meera S.P."/>
            <person name="Sreeshan A."/>
            <person name="Augustine A."/>
        </authorList>
    </citation>
    <scope>NUCLEOTIDE SEQUENCE</scope>
    <source>
        <tissue evidence="1">Leaf</tissue>
    </source>
</reference>
<sequence length="14" mass="1613">MRGKNPVLVVCFFC</sequence>
<name>A0A2P2NI05_RHIMU</name>
<dbReference type="EMBL" id="GGEC01061579">
    <property type="protein sequence ID" value="MBX42063.1"/>
    <property type="molecule type" value="Transcribed_RNA"/>
</dbReference>
<proteinExistence type="predicted"/>
<protein>
    <submittedName>
        <fullName evidence="1">Uncharacterized protein</fullName>
    </submittedName>
</protein>
<evidence type="ECO:0000313" key="1">
    <source>
        <dbReference type="EMBL" id="MBX42063.1"/>
    </source>
</evidence>
<accession>A0A2P2NI05</accession>